<name>A0A7W2EL28_9BURK</name>
<feature type="domain" description="OmpR/PhoB-type" evidence="7">
    <location>
        <begin position="122"/>
        <end position="218"/>
    </location>
</feature>
<dbReference type="InterPro" id="IPR011006">
    <property type="entry name" value="CheY-like_superfamily"/>
</dbReference>
<dbReference type="GO" id="GO:0000976">
    <property type="term" value="F:transcription cis-regulatory region binding"/>
    <property type="evidence" value="ECO:0007669"/>
    <property type="project" value="TreeGrafter"/>
</dbReference>
<accession>A0A7W2EL28</accession>
<dbReference type="Gene3D" id="1.10.10.10">
    <property type="entry name" value="Winged helix-like DNA-binding domain superfamily/Winged helix DNA-binding domain"/>
    <property type="match status" value="1"/>
</dbReference>
<dbReference type="Proteomes" id="UP000566711">
    <property type="component" value="Unassembled WGS sequence"/>
</dbReference>
<keyword evidence="4" id="KW-0597">Phosphoprotein</keyword>
<feature type="modified residue" description="4-aspartylphosphate" evidence="4">
    <location>
        <position position="51"/>
    </location>
</feature>
<keyword evidence="3" id="KW-0804">Transcription</keyword>
<proteinExistence type="predicted"/>
<sequence length="220" mass="24053">MQVLLIEDDALIGESVRQALVSEDIEVEWRRDGAGAEQLLDSGAFDAVLLDLSLPSRDGLDVLQALRAARHDVPVLILTARDTIADRVQGLNAGADDYLVKPFDCDELLARVRALVRRARGRQQLAYQHNGLALDTDARRATLDGQAVALSAKEWAIIDLLVARPGMIYSRAKIELALYGSVADVDSNVVEVHIHSLRRKLGPEAIINVRGLGYMVPKST</sequence>
<protein>
    <submittedName>
        <fullName evidence="8">Response regulator transcription factor</fullName>
    </submittedName>
</protein>
<dbReference type="PANTHER" id="PTHR48111">
    <property type="entry name" value="REGULATOR OF RPOS"/>
    <property type="match status" value="1"/>
</dbReference>
<dbReference type="SMART" id="SM00448">
    <property type="entry name" value="REC"/>
    <property type="match status" value="1"/>
</dbReference>
<dbReference type="RefSeq" id="WP_182220057.1">
    <property type="nucleotide sequence ID" value="NZ_JACEZS010000022.1"/>
</dbReference>
<dbReference type="EMBL" id="JACEZS010000022">
    <property type="protein sequence ID" value="MBA5607861.1"/>
    <property type="molecule type" value="Genomic_DNA"/>
</dbReference>
<dbReference type="Pfam" id="PF00486">
    <property type="entry name" value="Trans_reg_C"/>
    <property type="match status" value="1"/>
</dbReference>
<dbReference type="Pfam" id="PF00072">
    <property type="entry name" value="Response_reg"/>
    <property type="match status" value="1"/>
</dbReference>
<dbReference type="CDD" id="cd00383">
    <property type="entry name" value="trans_reg_C"/>
    <property type="match status" value="1"/>
</dbReference>
<dbReference type="GO" id="GO:0005829">
    <property type="term" value="C:cytosol"/>
    <property type="evidence" value="ECO:0007669"/>
    <property type="project" value="TreeGrafter"/>
</dbReference>
<evidence type="ECO:0000256" key="4">
    <source>
        <dbReference type="PROSITE-ProRule" id="PRU00169"/>
    </source>
</evidence>
<dbReference type="SUPFAM" id="SSF52172">
    <property type="entry name" value="CheY-like"/>
    <property type="match status" value="1"/>
</dbReference>
<dbReference type="InterPro" id="IPR001789">
    <property type="entry name" value="Sig_transdc_resp-reg_receiver"/>
</dbReference>
<dbReference type="PANTHER" id="PTHR48111:SF67">
    <property type="entry name" value="TRANSCRIPTIONAL REGULATORY PROTEIN TCTD"/>
    <property type="match status" value="1"/>
</dbReference>
<keyword evidence="2 5" id="KW-0238">DNA-binding</keyword>
<keyword evidence="9" id="KW-1185">Reference proteome</keyword>
<dbReference type="InterPro" id="IPR036388">
    <property type="entry name" value="WH-like_DNA-bd_sf"/>
</dbReference>
<dbReference type="AlphaFoldDB" id="A0A7W2EL28"/>
<evidence type="ECO:0000313" key="9">
    <source>
        <dbReference type="Proteomes" id="UP000566711"/>
    </source>
</evidence>
<evidence type="ECO:0000313" key="8">
    <source>
        <dbReference type="EMBL" id="MBA5607861.1"/>
    </source>
</evidence>
<dbReference type="InterPro" id="IPR039420">
    <property type="entry name" value="WalR-like"/>
</dbReference>
<evidence type="ECO:0000256" key="5">
    <source>
        <dbReference type="PROSITE-ProRule" id="PRU01091"/>
    </source>
</evidence>
<dbReference type="InterPro" id="IPR001867">
    <property type="entry name" value="OmpR/PhoB-type_DNA-bd"/>
</dbReference>
<dbReference type="Gene3D" id="6.10.250.690">
    <property type="match status" value="1"/>
</dbReference>
<organism evidence="8 9">
    <name type="scientific">Rugamonas fusca</name>
    <dbReference type="NCBI Taxonomy" id="2758568"/>
    <lineage>
        <taxon>Bacteria</taxon>
        <taxon>Pseudomonadati</taxon>
        <taxon>Pseudomonadota</taxon>
        <taxon>Betaproteobacteria</taxon>
        <taxon>Burkholderiales</taxon>
        <taxon>Oxalobacteraceae</taxon>
        <taxon>Telluria group</taxon>
        <taxon>Rugamonas</taxon>
    </lineage>
</organism>
<evidence type="ECO:0000256" key="2">
    <source>
        <dbReference type="ARBA" id="ARBA00023125"/>
    </source>
</evidence>
<dbReference type="Gene3D" id="3.40.50.2300">
    <property type="match status" value="1"/>
</dbReference>
<feature type="DNA-binding region" description="OmpR/PhoB-type" evidence="5">
    <location>
        <begin position="122"/>
        <end position="218"/>
    </location>
</feature>
<comment type="caution">
    <text evidence="8">The sequence shown here is derived from an EMBL/GenBank/DDBJ whole genome shotgun (WGS) entry which is preliminary data.</text>
</comment>
<evidence type="ECO:0000259" key="7">
    <source>
        <dbReference type="PROSITE" id="PS51755"/>
    </source>
</evidence>
<dbReference type="GO" id="GO:0000156">
    <property type="term" value="F:phosphorelay response regulator activity"/>
    <property type="evidence" value="ECO:0007669"/>
    <property type="project" value="TreeGrafter"/>
</dbReference>
<evidence type="ECO:0000259" key="6">
    <source>
        <dbReference type="PROSITE" id="PS50110"/>
    </source>
</evidence>
<dbReference type="GO" id="GO:0032993">
    <property type="term" value="C:protein-DNA complex"/>
    <property type="evidence" value="ECO:0007669"/>
    <property type="project" value="TreeGrafter"/>
</dbReference>
<gene>
    <name evidence="8" type="ORF">H3H36_21115</name>
</gene>
<dbReference type="GO" id="GO:0006355">
    <property type="term" value="P:regulation of DNA-templated transcription"/>
    <property type="evidence" value="ECO:0007669"/>
    <property type="project" value="InterPro"/>
</dbReference>
<dbReference type="PROSITE" id="PS50110">
    <property type="entry name" value="RESPONSE_REGULATORY"/>
    <property type="match status" value="1"/>
</dbReference>
<evidence type="ECO:0000256" key="1">
    <source>
        <dbReference type="ARBA" id="ARBA00023015"/>
    </source>
</evidence>
<feature type="domain" description="Response regulatory" evidence="6">
    <location>
        <begin position="2"/>
        <end position="116"/>
    </location>
</feature>
<dbReference type="PROSITE" id="PS51755">
    <property type="entry name" value="OMPR_PHOB"/>
    <property type="match status" value="1"/>
</dbReference>
<evidence type="ECO:0000256" key="3">
    <source>
        <dbReference type="ARBA" id="ARBA00023163"/>
    </source>
</evidence>
<dbReference type="SMART" id="SM00862">
    <property type="entry name" value="Trans_reg_C"/>
    <property type="match status" value="1"/>
</dbReference>
<keyword evidence="1" id="KW-0805">Transcription regulation</keyword>
<reference evidence="8 9" key="1">
    <citation type="submission" date="2020-07" db="EMBL/GenBank/DDBJ databases">
        <title>Novel species isolated from subtropical streams in China.</title>
        <authorList>
            <person name="Lu H."/>
        </authorList>
    </citation>
    <scope>NUCLEOTIDE SEQUENCE [LARGE SCALE GENOMIC DNA]</scope>
    <source>
        <strain evidence="8 9">FT3S</strain>
    </source>
</reference>